<dbReference type="RefSeq" id="WP_126622380.1">
    <property type="nucleotide sequence ID" value="NZ_UAPQ01000011.1"/>
</dbReference>
<keyword evidence="3" id="KW-0472">Membrane</keyword>
<protein>
    <submittedName>
        <fullName evidence="5">Chromosome segregation protein SMC</fullName>
    </submittedName>
</protein>
<evidence type="ECO:0000256" key="4">
    <source>
        <dbReference type="SAM" id="SignalP"/>
    </source>
</evidence>
<keyword evidence="3" id="KW-0812">Transmembrane</keyword>
<feature type="coiled-coil region" evidence="1">
    <location>
        <begin position="737"/>
        <end position="792"/>
    </location>
</feature>
<dbReference type="Proteomes" id="UP000250006">
    <property type="component" value="Unassembled WGS sequence"/>
</dbReference>
<evidence type="ECO:0000256" key="3">
    <source>
        <dbReference type="SAM" id="Phobius"/>
    </source>
</evidence>
<feature type="region of interest" description="Disordered" evidence="2">
    <location>
        <begin position="923"/>
        <end position="954"/>
    </location>
</feature>
<feature type="compositionally biased region" description="Low complexity" evidence="2">
    <location>
        <begin position="146"/>
        <end position="155"/>
    </location>
</feature>
<feature type="chain" id="PRO_5046524591" evidence="4">
    <location>
        <begin position="29"/>
        <end position="1025"/>
    </location>
</feature>
<keyword evidence="6" id="KW-1185">Reference proteome</keyword>
<evidence type="ECO:0000256" key="1">
    <source>
        <dbReference type="SAM" id="Coils"/>
    </source>
</evidence>
<keyword evidence="1" id="KW-0175">Coiled coil</keyword>
<dbReference type="EMBL" id="UAPQ01000011">
    <property type="protein sequence ID" value="SPT54370.1"/>
    <property type="molecule type" value="Genomic_DNA"/>
</dbReference>
<reference evidence="5 6" key="1">
    <citation type="submission" date="2018-06" db="EMBL/GenBank/DDBJ databases">
        <authorList>
            <consortium name="Pathogen Informatics"/>
            <person name="Doyle S."/>
        </authorList>
    </citation>
    <scope>NUCLEOTIDE SEQUENCE [LARGE SCALE GENOMIC DNA]</scope>
    <source>
        <strain evidence="5 6">NCTC11535</strain>
    </source>
</reference>
<feature type="region of interest" description="Disordered" evidence="2">
    <location>
        <begin position="93"/>
        <end position="113"/>
    </location>
</feature>
<evidence type="ECO:0000313" key="5">
    <source>
        <dbReference type="EMBL" id="SPT54370.1"/>
    </source>
</evidence>
<feature type="region of interest" description="Disordered" evidence="2">
    <location>
        <begin position="623"/>
        <end position="642"/>
    </location>
</feature>
<proteinExistence type="predicted"/>
<name>A0ABY1VQP2_9ACTO</name>
<accession>A0ABY1VQP2</accession>
<keyword evidence="4" id="KW-0732">Signal</keyword>
<keyword evidence="3" id="KW-1133">Transmembrane helix</keyword>
<comment type="caution">
    <text evidence="5">The sequence shown here is derived from an EMBL/GenBank/DDBJ whole genome shotgun (WGS) entry which is preliminary data.</text>
</comment>
<feature type="signal peptide" evidence="4">
    <location>
        <begin position="1"/>
        <end position="28"/>
    </location>
</feature>
<feature type="compositionally biased region" description="Polar residues" evidence="2">
    <location>
        <begin position="926"/>
        <end position="943"/>
    </location>
</feature>
<evidence type="ECO:0000313" key="6">
    <source>
        <dbReference type="Proteomes" id="UP000250006"/>
    </source>
</evidence>
<gene>
    <name evidence="5" type="ORF">NCTC11535_02084</name>
</gene>
<evidence type="ECO:0000256" key="2">
    <source>
        <dbReference type="SAM" id="MobiDB-lite"/>
    </source>
</evidence>
<feature type="transmembrane region" description="Helical" evidence="3">
    <location>
        <begin position="1000"/>
        <end position="1019"/>
    </location>
</feature>
<feature type="region of interest" description="Disordered" evidence="2">
    <location>
        <begin position="146"/>
        <end position="165"/>
    </location>
</feature>
<sequence length="1025" mass="106130">MSSTLRPALLAAGLTTGAVLLIPNVAHADEVKSQPEDSSTVAECPPGQLAKATEAAKQAEGTAAKSEMTAKATLVEAQGAAKDAAAKAENAQQATDAAKTAEQVANEAQHAAGKLTEASLAEATKDQQQASQKLAEAKLDATQAAKATQTAKSEQNTAQAGVDAARAEKAQVEQVKTEADQAVGTATIEHDAAVSAHAAILRDGNQAQEKAKKAVTAAAADSAVKETAVTQTQQALDQATTAVDSAQQLVDTATTKATASNAAATKAKTEQMTAAQAASQAQADLNAALALVATKTKELEAAKAGLQEQRKGGVTAEQIAAAEAQVAQAQAALEQAKKSAKPAQDLYAEGSFGFFKKLGAQAAVDVLNDTESKDPSGKTIASYTHKGDPQDATSLENLQATVALLKKSVELRTKEYLEAGMTEAEAKAAAERKISPYYTAVAQRHANWSAHYRGHAGDNGDKYEAGENAAWNNTRKEDPFLGWYHQEKAIWDEQVKQGAVKASERFDAYAFYLAHPELYPHFGHYLNLVDKGKTATGYAITSRRGSAETGFESAPPISYPLTHVQEFAASAKNGEKLYTLEEYERLVNTYCSKVTQAKHAGDQIVAAAQTKLDAANQELAQKRAGAADGAAPGQNAQHAAQAELDAAKAKAAKATADKTTKDAILAKADAALKKAQQVADVDATDLTAKKQDLTDKKATQSQARSTLAQAKAALTKAQAAEVAARQALAALGDGMSLEEAQQRVDKAKTKLQAANQAETAAEARLASASTTLTTAEQKLAQATGKLRAATAAETTAKQAVTTAQSTLERATARVGQIRDLLTGRGDGRAAATAAQQQAARAQAALQSARQRLVAATGSKSFGTVDAAALVQAAKDLEAINHAEAMKAGVTDPRFPLLTKAYAKAKADAQVAAKARAQAGAAAKCDPNQQVQESPKPCQPQSGPEEQPEAGTAAQPELPAPEQTHVVTNKDGQVFVAPQAPYAPKHQAPAAQAPGLAATGAGAQVLLPLAGGMVLAGAAVRRRRQA</sequence>
<organism evidence="5 6">
    <name type="scientific">Actinomyces bovis</name>
    <dbReference type="NCBI Taxonomy" id="1658"/>
    <lineage>
        <taxon>Bacteria</taxon>
        <taxon>Bacillati</taxon>
        <taxon>Actinomycetota</taxon>
        <taxon>Actinomycetes</taxon>
        <taxon>Actinomycetales</taxon>
        <taxon>Actinomycetaceae</taxon>
        <taxon>Actinomyces</taxon>
    </lineage>
</organism>